<dbReference type="InterPro" id="IPR035547">
    <property type="entry name" value="Phospholipase_B"/>
</dbReference>
<dbReference type="GO" id="GO:0006644">
    <property type="term" value="P:phospholipid metabolic process"/>
    <property type="evidence" value="ECO:0007669"/>
    <property type="project" value="TreeGrafter"/>
</dbReference>
<dbReference type="InterPro" id="IPR036514">
    <property type="entry name" value="SGNH_hydro_sf"/>
</dbReference>
<comment type="caution">
    <text evidence="1">The sequence shown here is derived from an EMBL/GenBank/DDBJ whole genome shotgun (WGS) entry which is preliminary data.</text>
</comment>
<dbReference type="Pfam" id="PF00657">
    <property type="entry name" value="Lipase_GDSL"/>
    <property type="match status" value="1"/>
</dbReference>
<dbReference type="AlphaFoldDB" id="A0AAW2ICT7"/>
<proteinExistence type="predicted"/>
<dbReference type="InterPro" id="IPR001087">
    <property type="entry name" value="GDSL"/>
</dbReference>
<gene>
    <name evidence="1" type="ORF">PYX00_001076</name>
</gene>
<dbReference type="PANTHER" id="PTHR21325:SF31">
    <property type="entry name" value="GH22081P-RELATED"/>
    <property type="match status" value="1"/>
</dbReference>
<protein>
    <recommendedName>
        <fullName evidence="2">Phospholipase B1, membrane-associated</fullName>
    </recommendedName>
</protein>
<accession>A0AAW2ICT7</accession>
<dbReference type="Gene3D" id="3.40.50.1110">
    <property type="entry name" value="SGNH hydrolase"/>
    <property type="match status" value="1"/>
</dbReference>
<dbReference type="SUPFAM" id="SSF52266">
    <property type="entry name" value="SGNH hydrolase"/>
    <property type="match status" value="1"/>
</dbReference>
<dbReference type="EMBL" id="JARGDH010000001">
    <property type="protein sequence ID" value="KAL0279547.1"/>
    <property type="molecule type" value="Genomic_DNA"/>
</dbReference>
<evidence type="ECO:0000313" key="1">
    <source>
        <dbReference type="EMBL" id="KAL0279547.1"/>
    </source>
</evidence>
<dbReference type="GO" id="GO:0004620">
    <property type="term" value="F:phospholipase activity"/>
    <property type="evidence" value="ECO:0007669"/>
    <property type="project" value="InterPro"/>
</dbReference>
<evidence type="ECO:0008006" key="2">
    <source>
        <dbReference type="Google" id="ProtNLM"/>
    </source>
</evidence>
<reference evidence="1" key="1">
    <citation type="journal article" date="2024" name="Gigascience">
        <title>Chromosome-level genome of the poultry shaft louse Menopon gallinae provides insight into the host-switching and adaptive evolution of parasitic lice.</title>
        <authorList>
            <person name="Xu Y."/>
            <person name="Ma L."/>
            <person name="Liu S."/>
            <person name="Liang Y."/>
            <person name="Liu Q."/>
            <person name="He Z."/>
            <person name="Tian L."/>
            <person name="Duan Y."/>
            <person name="Cai W."/>
            <person name="Li H."/>
            <person name="Song F."/>
        </authorList>
    </citation>
    <scope>NUCLEOTIDE SEQUENCE</scope>
    <source>
        <strain evidence="1">Cailab_2023a</strain>
    </source>
</reference>
<dbReference type="InterPro" id="IPR038885">
    <property type="entry name" value="PLB1"/>
</dbReference>
<name>A0AAW2ICT7_9NEOP</name>
<organism evidence="1">
    <name type="scientific">Menopon gallinae</name>
    <name type="common">poultry shaft louse</name>
    <dbReference type="NCBI Taxonomy" id="328185"/>
    <lineage>
        <taxon>Eukaryota</taxon>
        <taxon>Metazoa</taxon>
        <taxon>Ecdysozoa</taxon>
        <taxon>Arthropoda</taxon>
        <taxon>Hexapoda</taxon>
        <taxon>Insecta</taxon>
        <taxon>Pterygota</taxon>
        <taxon>Neoptera</taxon>
        <taxon>Paraneoptera</taxon>
        <taxon>Psocodea</taxon>
        <taxon>Troctomorpha</taxon>
        <taxon>Phthiraptera</taxon>
        <taxon>Amblycera</taxon>
        <taxon>Menoponidae</taxon>
        <taxon>Menopon</taxon>
    </lineage>
</organism>
<dbReference type="CDD" id="cd01824">
    <property type="entry name" value="Phospholipase_B_like"/>
    <property type="match status" value="1"/>
</dbReference>
<dbReference type="PANTHER" id="PTHR21325">
    <property type="entry name" value="PHOSPHOLIPASE B, PLB1"/>
    <property type="match status" value="1"/>
</dbReference>
<sequence>MDYPCPDRSLWKSAVPPESVHKLRPGDINVVAAIGDSLTAANGARTDNLYEVIFRENRGVSWSIGGQGNWSQFLTVPNLLKVMNPELVGYSIGDGSPFSKAAQFNAAYFGAMDQDIMGQAVWLVRKLKTDPRVDFRNDWKMLTLMIGTNDVCSDQCYSKRQGVETHRRNIIRVLDFLYLQLPKTFVNLVSMPYIPAYADLVDPPFPTCITMKLLACSCLFGGAKPGYKLSNVMNMTRAFQAVQKEIAESGRYDRREDFTVVFQPTNLNSRFPKLKKSRRWNSPDPHDYSYISIDCIHYTQKLHAISKKIFRLYQSHCL</sequence>